<dbReference type="EMBL" id="QFPP01000116">
    <property type="protein sequence ID" value="PZQ74734.1"/>
    <property type="molecule type" value="Genomic_DNA"/>
</dbReference>
<comment type="similarity">
    <text evidence="2">Belongs to the flagella basal body rod proteins family.</text>
</comment>
<evidence type="ECO:0000313" key="7">
    <source>
        <dbReference type="EMBL" id="PZQ74734.1"/>
    </source>
</evidence>
<gene>
    <name evidence="7" type="primary">flgB</name>
    <name evidence="7" type="ORF">DI563_11525</name>
</gene>
<comment type="subcellular location">
    <subcellularLocation>
        <location evidence="1">Bacterial flagellum basal body</location>
    </subcellularLocation>
</comment>
<keyword evidence="7" id="KW-0966">Cell projection</keyword>
<proteinExistence type="inferred from homology"/>
<dbReference type="InterPro" id="IPR001444">
    <property type="entry name" value="Flag_bb_rod_N"/>
</dbReference>
<evidence type="ECO:0000256" key="5">
    <source>
        <dbReference type="ARBA" id="ARBA00024934"/>
    </source>
</evidence>
<dbReference type="AlphaFoldDB" id="A0A2W5QCB8"/>
<evidence type="ECO:0000256" key="4">
    <source>
        <dbReference type="ARBA" id="ARBA00023143"/>
    </source>
</evidence>
<dbReference type="InterPro" id="IPR019776">
    <property type="entry name" value="Flagellar_basal_body_rod_CS"/>
</dbReference>
<comment type="caution">
    <text evidence="7">The sequence shown here is derived from an EMBL/GenBank/DDBJ whole genome shotgun (WGS) entry which is preliminary data.</text>
</comment>
<dbReference type="InterPro" id="IPR006300">
    <property type="entry name" value="FlgB"/>
</dbReference>
<name>A0A2W5QCB8_VARPD</name>
<evidence type="ECO:0000313" key="8">
    <source>
        <dbReference type="Proteomes" id="UP000249135"/>
    </source>
</evidence>
<reference evidence="7 8" key="1">
    <citation type="submission" date="2017-08" db="EMBL/GenBank/DDBJ databases">
        <title>Infants hospitalized years apart are colonized by the same room-sourced microbial strains.</title>
        <authorList>
            <person name="Brooks B."/>
            <person name="Olm M.R."/>
            <person name="Firek B.A."/>
            <person name="Baker R."/>
            <person name="Thomas B.C."/>
            <person name="Morowitz M.J."/>
            <person name="Banfield J.F."/>
        </authorList>
    </citation>
    <scope>NUCLEOTIDE SEQUENCE [LARGE SCALE GENOMIC DNA]</scope>
    <source>
        <strain evidence="7">S2_005_003_R2_41</strain>
    </source>
</reference>
<keyword evidence="7" id="KW-0969">Cilium</keyword>
<organism evidence="7 8">
    <name type="scientific">Variovorax paradoxus</name>
    <dbReference type="NCBI Taxonomy" id="34073"/>
    <lineage>
        <taxon>Bacteria</taxon>
        <taxon>Pseudomonadati</taxon>
        <taxon>Pseudomonadota</taxon>
        <taxon>Betaproteobacteria</taxon>
        <taxon>Burkholderiales</taxon>
        <taxon>Comamonadaceae</taxon>
        <taxon>Variovorax</taxon>
    </lineage>
</organism>
<dbReference type="Pfam" id="PF00460">
    <property type="entry name" value="Flg_bb_rod"/>
    <property type="match status" value="1"/>
</dbReference>
<accession>A0A2W5QCB8</accession>
<evidence type="ECO:0000256" key="2">
    <source>
        <dbReference type="ARBA" id="ARBA00009677"/>
    </source>
</evidence>
<evidence type="ECO:0000256" key="1">
    <source>
        <dbReference type="ARBA" id="ARBA00004117"/>
    </source>
</evidence>
<dbReference type="NCBIfam" id="TIGR01396">
    <property type="entry name" value="FlgB"/>
    <property type="match status" value="1"/>
</dbReference>
<dbReference type="GO" id="GO:0030694">
    <property type="term" value="C:bacterial-type flagellum basal body, rod"/>
    <property type="evidence" value="ECO:0007669"/>
    <property type="project" value="InterPro"/>
</dbReference>
<keyword evidence="4" id="KW-0975">Bacterial flagellum</keyword>
<evidence type="ECO:0000256" key="3">
    <source>
        <dbReference type="ARBA" id="ARBA00014376"/>
    </source>
</evidence>
<comment type="function">
    <text evidence="5">Structural component of flagellum, the bacterial motility apparatus. Part of the rod structure of flagellar basal body.</text>
</comment>
<dbReference type="GO" id="GO:0071973">
    <property type="term" value="P:bacterial-type flagellum-dependent cell motility"/>
    <property type="evidence" value="ECO:0007669"/>
    <property type="project" value="InterPro"/>
</dbReference>
<dbReference type="Proteomes" id="UP000249135">
    <property type="component" value="Unassembled WGS sequence"/>
</dbReference>
<keyword evidence="7" id="KW-0282">Flagellum</keyword>
<protein>
    <recommendedName>
        <fullName evidence="3">Flagellar basal body rod protein FlgB</fullName>
    </recommendedName>
</protein>
<feature type="domain" description="Flagellar basal body rod protein N-terminal" evidence="6">
    <location>
        <begin position="56"/>
        <end position="85"/>
    </location>
</feature>
<sequence length="167" mass="17530">MTGTLQIECVRNNGVSAGDALSIISKLIQLCSEAVVGSLGLSVSSDSHLKSDSGDNFAATALEFRARRQALIASNIANADVPNYQAREISFADRLSAASNSATPLKLSSTNAGHLADRSAPTRTTVDFAEYTTAGQPSADNNTVDMNSERAKSAQNSILYEFATQIA</sequence>
<evidence type="ECO:0000259" key="6">
    <source>
        <dbReference type="Pfam" id="PF00460"/>
    </source>
</evidence>
<dbReference type="PROSITE" id="PS00588">
    <property type="entry name" value="FLAGELLA_BB_ROD"/>
    <property type="match status" value="1"/>
</dbReference>